<feature type="signal peptide" evidence="1">
    <location>
        <begin position="1"/>
        <end position="26"/>
    </location>
</feature>
<keyword evidence="1" id="KW-0732">Signal</keyword>
<organism evidence="2 3">
    <name type="scientific">Corynebacterium striatum</name>
    <dbReference type="NCBI Taxonomy" id="43770"/>
    <lineage>
        <taxon>Bacteria</taxon>
        <taxon>Bacillati</taxon>
        <taxon>Actinomycetota</taxon>
        <taxon>Actinomycetes</taxon>
        <taxon>Mycobacteriales</taxon>
        <taxon>Corynebacteriaceae</taxon>
        <taxon>Corynebacterium</taxon>
    </lineage>
</organism>
<feature type="chain" id="PRO_5044476553" description="Secreted protein" evidence="1">
    <location>
        <begin position="27"/>
        <end position="179"/>
    </location>
</feature>
<dbReference type="AlphaFoldDB" id="A0AAQ1TTP6"/>
<dbReference type="Proteomes" id="UP000315234">
    <property type="component" value="Unassembled WGS sequence"/>
</dbReference>
<evidence type="ECO:0000256" key="1">
    <source>
        <dbReference type="SAM" id="SignalP"/>
    </source>
</evidence>
<gene>
    <name evidence="2" type="ORF">Cst04h_08740</name>
</gene>
<comment type="caution">
    <text evidence="2">The sequence shown here is derived from an EMBL/GenBank/DDBJ whole genome shotgun (WGS) entry which is preliminary data.</text>
</comment>
<sequence>MSLFRKAVVTVALISTVAISGSPAFAASVGDQPVNGAAKVVDASFTKIYTKKSTNNGMVLSIENGTITENKDGSVTIANADGSEAKLKSAFLLSDGSVSKVTYRVDGNVITASYSKPLAEGGVVPVVSQGAFGCAMGTIATIGSLASIPLTAGADAWPAILLAGSAAGTASYECARIGR</sequence>
<accession>A0AAQ1TTP6</accession>
<reference evidence="2 3" key="1">
    <citation type="submission" date="2019-06" db="EMBL/GenBank/DDBJ databases">
        <title>Draft genome sequence of Corynebacterium striatum NBRC 15291.</title>
        <authorList>
            <person name="Miura T."/>
            <person name="Furukawa M."/>
            <person name="Shimamura M."/>
            <person name="Ohyama Y."/>
            <person name="Yamazoe A."/>
            <person name="Kawasaki H."/>
        </authorList>
    </citation>
    <scope>NUCLEOTIDE SEQUENCE [LARGE SCALE GENOMIC DNA]</scope>
    <source>
        <strain evidence="2 3">NBRC 15291</strain>
    </source>
</reference>
<proteinExistence type="predicted"/>
<dbReference type="EMBL" id="BJLD01000001">
    <property type="protein sequence ID" value="GEA42704.1"/>
    <property type="molecule type" value="Genomic_DNA"/>
</dbReference>
<protein>
    <recommendedName>
        <fullName evidence="4">Secreted protein</fullName>
    </recommendedName>
</protein>
<dbReference type="RefSeq" id="WP_141276737.1">
    <property type="nucleotide sequence ID" value="NZ_BJLD01000001.1"/>
</dbReference>
<evidence type="ECO:0000313" key="3">
    <source>
        <dbReference type="Proteomes" id="UP000315234"/>
    </source>
</evidence>
<evidence type="ECO:0008006" key="4">
    <source>
        <dbReference type="Google" id="ProtNLM"/>
    </source>
</evidence>
<evidence type="ECO:0000313" key="2">
    <source>
        <dbReference type="EMBL" id="GEA42704.1"/>
    </source>
</evidence>
<name>A0AAQ1TTP6_CORST</name>